<dbReference type="GO" id="GO:0045028">
    <property type="term" value="F:G protein-coupled purinergic nucleotide receptor activity"/>
    <property type="evidence" value="ECO:0007669"/>
    <property type="project" value="TreeGrafter"/>
</dbReference>
<dbReference type="InterPro" id="IPR000276">
    <property type="entry name" value="GPCR_Rhodpsn"/>
</dbReference>
<evidence type="ECO:0000256" key="2">
    <source>
        <dbReference type="ARBA" id="ARBA00022475"/>
    </source>
</evidence>
<dbReference type="Pfam" id="PF00001">
    <property type="entry name" value="7tm_1"/>
    <property type="match status" value="1"/>
</dbReference>
<dbReference type="PRINTS" id="PR00237">
    <property type="entry name" value="GPCRRHODOPSN"/>
</dbReference>
<evidence type="ECO:0000256" key="8">
    <source>
        <dbReference type="ARBA" id="ARBA00023224"/>
    </source>
</evidence>
<protein>
    <recommendedName>
        <fullName evidence="11">G-protein coupled receptors family 1 profile domain-containing protein</fullName>
    </recommendedName>
</protein>
<feature type="compositionally biased region" description="Basic and acidic residues" evidence="9">
    <location>
        <begin position="1"/>
        <end position="12"/>
    </location>
</feature>
<dbReference type="GO" id="GO:0005886">
    <property type="term" value="C:plasma membrane"/>
    <property type="evidence" value="ECO:0007669"/>
    <property type="project" value="UniProtKB-SubCell"/>
</dbReference>
<sequence>MAERKRTQDKRMARTGMEPKWSRRPDQRIETTHNRSPEGKEKKEEARNNTEGPTEEIRQPTPRRNDRPAQPETQEQPTRKDDPTGNRGMESGWTDPSGGRKEIHSGRPGSHPGDQPQETRKPTPGVPGNPGRKPRKRPGTGNEPEMEETRDQENGRIWRNQGPREDPDPRNPGSRHPRNPGTQEEKEGNPGPQETRKPGPQETRPQETDPGNQETQDPGPQDPGTRDPICVKPGNPDNPRPGGPRSRNQETQWTPRSCGPDPQPRTPGIQHVVRGPGRGLYTTRELQVKLSMMFPSSNTSGAAAAATEKCIVNDQMGPFIVLYVLVFVIGLPGNLLSLWTFIRSPRAEQQSTSVYLINLLAADLLLLLALPFKILKDLGGAPWSLMVFHCQASAVTIYISLYASIAFLAFIIIDRYLQDCHTVRSLRLQEVGFARLLSLVVWLLLLLIMVPNMALPIQHVQEQRYLSCSSLKIDISLHWHALTIFLCTALFVNASAAVLISSGLALKRLLGSRKDPKLWVHARRVARSVAAVALAYILSFVPYHVVRTPYTLTQTKVITDCHTKRQLFLGKESTLLLSVLHLCFDPLLCFYLYSPFRQTLRQMFSRCRKQTFSDTEEQSAEEMMEPAASGQQEDAVRV</sequence>
<feature type="region of interest" description="Disordered" evidence="9">
    <location>
        <begin position="1"/>
        <end position="276"/>
    </location>
</feature>
<dbReference type="Gene3D" id="1.20.1070.10">
    <property type="entry name" value="Rhodopsin 7-helix transmembrane proteins"/>
    <property type="match status" value="1"/>
</dbReference>
<keyword evidence="2" id="KW-1003">Cell membrane</keyword>
<dbReference type="InterPro" id="IPR017452">
    <property type="entry name" value="GPCR_Rhodpsn_7TM"/>
</dbReference>
<evidence type="ECO:0000256" key="5">
    <source>
        <dbReference type="ARBA" id="ARBA00023040"/>
    </source>
</evidence>
<evidence type="ECO:0000256" key="6">
    <source>
        <dbReference type="ARBA" id="ARBA00023136"/>
    </source>
</evidence>
<feature type="region of interest" description="Disordered" evidence="9">
    <location>
        <begin position="615"/>
        <end position="638"/>
    </location>
</feature>
<evidence type="ECO:0000256" key="9">
    <source>
        <dbReference type="SAM" id="MobiDB-lite"/>
    </source>
</evidence>
<evidence type="ECO:0000256" key="10">
    <source>
        <dbReference type="SAM" id="Phobius"/>
    </source>
</evidence>
<feature type="compositionally biased region" description="Polar residues" evidence="9">
    <location>
        <begin position="209"/>
        <end position="218"/>
    </location>
</feature>
<evidence type="ECO:0000313" key="12">
    <source>
        <dbReference type="EMBL" id="KAF1393359.1"/>
    </source>
</evidence>
<feature type="transmembrane region" description="Helical" evidence="10">
    <location>
        <begin position="320"/>
        <end position="342"/>
    </location>
</feature>
<feature type="transmembrane region" description="Helical" evidence="10">
    <location>
        <begin position="354"/>
        <end position="375"/>
    </location>
</feature>
<proteinExistence type="predicted"/>
<feature type="transmembrane region" description="Helical" evidence="10">
    <location>
        <begin position="525"/>
        <end position="545"/>
    </location>
</feature>
<organism evidence="12 13">
    <name type="scientific">Perca fluviatilis</name>
    <name type="common">European perch</name>
    <dbReference type="NCBI Taxonomy" id="8168"/>
    <lineage>
        <taxon>Eukaryota</taxon>
        <taxon>Metazoa</taxon>
        <taxon>Chordata</taxon>
        <taxon>Craniata</taxon>
        <taxon>Vertebrata</taxon>
        <taxon>Euteleostomi</taxon>
        <taxon>Actinopterygii</taxon>
        <taxon>Neopterygii</taxon>
        <taxon>Teleostei</taxon>
        <taxon>Neoteleostei</taxon>
        <taxon>Acanthomorphata</taxon>
        <taxon>Eupercaria</taxon>
        <taxon>Perciformes</taxon>
        <taxon>Percoidei</taxon>
        <taxon>Percidae</taxon>
        <taxon>Percinae</taxon>
        <taxon>Perca</taxon>
    </lineage>
</organism>
<keyword evidence="5" id="KW-0297">G-protein coupled receptor</keyword>
<feature type="domain" description="G-protein coupled receptors family 1 profile" evidence="11">
    <location>
        <begin position="333"/>
        <end position="589"/>
    </location>
</feature>
<evidence type="ECO:0000256" key="3">
    <source>
        <dbReference type="ARBA" id="ARBA00022692"/>
    </source>
</evidence>
<feature type="compositionally biased region" description="Acidic residues" evidence="9">
    <location>
        <begin position="615"/>
        <end position="624"/>
    </location>
</feature>
<dbReference type="PRINTS" id="PR01157">
    <property type="entry name" value="P2YPURNOCPTR"/>
</dbReference>
<evidence type="ECO:0000313" key="13">
    <source>
        <dbReference type="Proteomes" id="UP000465112"/>
    </source>
</evidence>
<keyword evidence="6 10" id="KW-0472">Membrane</keyword>
<feature type="compositionally biased region" description="Basic and acidic residues" evidence="9">
    <location>
        <begin position="55"/>
        <end position="69"/>
    </location>
</feature>
<evidence type="ECO:0000256" key="1">
    <source>
        <dbReference type="ARBA" id="ARBA00004651"/>
    </source>
</evidence>
<comment type="caution">
    <text evidence="12">The sequence shown here is derived from an EMBL/GenBank/DDBJ whole genome shotgun (WGS) entry which is preliminary data.</text>
</comment>
<keyword evidence="8" id="KW-0807">Transducer</keyword>
<dbReference type="PROSITE" id="PS50262">
    <property type="entry name" value="G_PROTEIN_RECEP_F1_2"/>
    <property type="match status" value="1"/>
</dbReference>
<feature type="transmembrane region" description="Helical" evidence="10">
    <location>
        <begin position="433"/>
        <end position="457"/>
    </location>
</feature>
<dbReference type="PANTHER" id="PTHR24233:SF4">
    <property type="entry name" value="G-PROTEIN COUPLED RECEPTOR 171"/>
    <property type="match status" value="1"/>
</dbReference>
<comment type="subcellular location">
    <subcellularLocation>
        <location evidence="1">Cell membrane</location>
        <topology evidence="1">Multi-pass membrane protein</topology>
    </subcellularLocation>
</comment>
<feature type="transmembrane region" description="Helical" evidence="10">
    <location>
        <begin position="477"/>
        <end position="504"/>
    </location>
</feature>
<dbReference type="PANTHER" id="PTHR24233">
    <property type="entry name" value="P2Y PURINOCEPTOR-RELATED G-PROTEIN COUPLED RECEPTOR"/>
    <property type="match status" value="1"/>
</dbReference>
<name>A0A6A5FL62_PERFL</name>
<keyword evidence="7" id="KW-0675">Receptor</keyword>
<feature type="compositionally biased region" description="Basic and acidic residues" evidence="9">
    <location>
        <begin position="147"/>
        <end position="169"/>
    </location>
</feature>
<evidence type="ECO:0000256" key="7">
    <source>
        <dbReference type="ARBA" id="ARBA00023170"/>
    </source>
</evidence>
<keyword evidence="3 10" id="KW-0812">Transmembrane</keyword>
<dbReference type="EMBL" id="VHII01000002">
    <property type="protein sequence ID" value="KAF1393359.1"/>
    <property type="molecule type" value="Genomic_DNA"/>
</dbReference>
<feature type="compositionally biased region" description="Basic and acidic residues" evidence="9">
    <location>
        <begin position="20"/>
        <end position="48"/>
    </location>
</feature>
<evidence type="ECO:0000259" key="11">
    <source>
        <dbReference type="PROSITE" id="PS50262"/>
    </source>
</evidence>
<dbReference type="AlphaFoldDB" id="A0A6A5FL62"/>
<dbReference type="SUPFAM" id="SSF81321">
    <property type="entry name" value="Family A G protein-coupled receptor-like"/>
    <property type="match status" value="1"/>
</dbReference>
<feature type="transmembrane region" description="Helical" evidence="10">
    <location>
        <begin position="575"/>
        <end position="593"/>
    </location>
</feature>
<evidence type="ECO:0000256" key="4">
    <source>
        <dbReference type="ARBA" id="ARBA00022989"/>
    </source>
</evidence>
<gene>
    <name evidence="12" type="ORF">PFLUV_G00014650</name>
</gene>
<keyword evidence="13" id="KW-1185">Reference proteome</keyword>
<dbReference type="Proteomes" id="UP000465112">
    <property type="component" value="Chromosome 2"/>
</dbReference>
<keyword evidence="4 10" id="KW-1133">Transmembrane helix</keyword>
<feature type="transmembrane region" description="Helical" evidence="10">
    <location>
        <begin position="395"/>
        <end position="413"/>
    </location>
</feature>
<accession>A0A6A5FL62</accession>
<feature type="compositionally biased region" description="Basic and acidic residues" evidence="9">
    <location>
        <begin position="183"/>
        <end position="207"/>
    </location>
</feature>
<reference evidence="12 13" key="1">
    <citation type="submission" date="2019-06" db="EMBL/GenBank/DDBJ databases">
        <title>A chromosome-scale genome assembly of the European perch, Perca fluviatilis.</title>
        <authorList>
            <person name="Roques C."/>
            <person name="Zahm M."/>
            <person name="Cabau C."/>
            <person name="Klopp C."/>
            <person name="Bouchez O."/>
            <person name="Donnadieu C."/>
            <person name="Kuhl H."/>
            <person name="Gislard M."/>
            <person name="Guendouz S."/>
            <person name="Journot L."/>
            <person name="Haffray P."/>
            <person name="Bestin A."/>
            <person name="Morvezen R."/>
            <person name="Feron R."/>
            <person name="Wen M."/>
            <person name="Jouanno E."/>
            <person name="Herpin A."/>
            <person name="Schartl M."/>
            <person name="Postlethwait J."/>
            <person name="Schaerlinger B."/>
            <person name="Chardard D."/>
            <person name="Lecocq T."/>
            <person name="Poncet C."/>
            <person name="Jaffrelo L."/>
            <person name="Lampietro C."/>
            <person name="Guiguen Y."/>
        </authorList>
    </citation>
    <scope>NUCLEOTIDE SEQUENCE [LARGE SCALE GENOMIC DNA]</scope>
    <source>
        <tissue evidence="12">Blood</tissue>
    </source>
</reference>